<feature type="transmembrane region" description="Helical" evidence="5">
    <location>
        <begin position="138"/>
        <end position="159"/>
    </location>
</feature>
<dbReference type="InterPro" id="IPR036259">
    <property type="entry name" value="MFS_trans_sf"/>
</dbReference>
<evidence type="ECO:0000313" key="7">
    <source>
        <dbReference type="EMBL" id="XAN06204.1"/>
    </source>
</evidence>
<evidence type="ECO:0000256" key="1">
    <source>
        <dbReference type="ARBA" id="ARBA00004651"/>
    </source>
</evidence>
<feature type="transmembrane region" description="Helical" evidence="5">
    <location>
        <begin position="263"/>
        <end position="284"/>
    </location>
</feature>
<dbReference type="InterPro" id="IPR005829">
    <property type="entry name" value="Sugar_transporter_CS"/>
</dbReference>
<gene>
    <name evidence="7" type="ORF">AADG42_02400</name>
</gene>
<dbReference type="Gene3D" id="1.20.1720.10">
    <property type="entry name" value="Multidrug resistance protein D"/>
    <property type="match status" value="1"/>
</dbReference>
<feature type="transmembrane region" description="Helical" evidence="5">
    <location>
        <begin position="12"/>
        <end position="34"/>
    </location>
</feature>
<feature type="domain" description="Major facilitator superfamily (MFS) profile" evidence="6">
    <location>
        <begin position="10"/>
        <end position="373"/>
    </location>
</feature>
<organism evidence="7 8">
    <name type="scientific">Ammonicoccus fulvus</name>
    <dbReference type="NCBI Taxonomy" id="3138240"/>
    <lineage>
        <taxon>Bacteria</taxon>
        <taxon>Bacillati</taxon>
        <taxon>Actinomycetota</taxon>
        <taxon>Actinomycetes</taxon>
        <taxon>Propionibacteriales</taxon>
        <taxon>Propionibacteriaceae</taxon>
        <taxon>Ammonicoccus</taxon>
    </lineage>
</organism>
<feature type="transmembrane region" description="Helical" evidence="5">
    <location>
        <begin position="165"/>
        <end position="187"/>
    </location>
</feature>
<dbReference type="InterPro" id="IPR020846">
    <property type="entry name" value="MFS_dom"/>
</dbReference>
<feature type="transmembrane region" description="Helical" evidence="5">
    <location>
        <begin position="46"/>
        <end position="64"/>
    </location>
</feature>
<dbReference type="PROSITE" id="PS50850">
    <property type="entry name" value="MFS"/>
    <property type="match status" value="1"/>
</dbReference>
<sequence length="373" mass="39702">MSARHPRERVLGVLLVAIFASMICVTIINVALPSLRSGLGADDRDLQWVLASYALTYGLLLIPAGRAGDLFGHARVFRLGLALFTLAALLAAFTTTPFLLIATRILMGVGAGLFNPQVIGLIHELFPPEERARAFGRYGAVTALGAAFGPVLGGLLLTLPPDLGWRMTFAINVPLGLVALVLALRWLPASRIGYAGPRADLDPLGVLLLGAATACLMVPFITGTWWLLAGTLVLGLAFALWERAYARRGRSRMVDLRLFSIRSFSAAVAVFTFFLTGTVNVYVIQTLFIQQGLGRSALLAGLVSLPPALVTAWGSSLGSRLVTRIGTRTVPLGLLILLVGIGATIAVMFPVAAGASVWWTRSRCRSSASGWAW</sequence>
<dbReference type="PROSITE" id="PS00217">
    <property type="entry name" value="SUGAR_TRANSPORT_2"/>
    <property type="match status" value="1"/>
</dbReference>
<keyword evidence="4 5" id="KW-0472">Membrane</keyword>
<feature type="transmembrane region" description="Helical" evidence="5">
    <location>
        <begin position="76"/>
        <end position="99"/>
    </location>
</feature>
<protein>
    <submittedName>
        <fullName evidence="7">MFS transporter</fullName>
    </submittedName>
</protein>
<keyword evidence="8" id="KW-1185">Reference proteome</keyword>
<evidence type="ECO:0000259" key="6">
    <source>
        <dbReference type="PROSITE" id="PS50850"/>
    </source>
</evidence>
<keyword evidence="2 5" id="KW-0812">Transmembrane</keyword>
<feature type="transmembrane region" description="Helical" evidence="5">
    <location>
        <begin position="105"/>
        <end position="126"/>
    </location>
</feature>
<comment type="subcellular location">
    <subcellularLocation>
        <location evidence="1">Cell membrane</location>
        <topology evidence="1">Multi-pass membrane protein</topology>
    </subcellularLocation>
</comment>
<dbReference type="InterPro" id="IPR011701">
    <property type="entry name" value="MFS"/>
</dbReference>
<feature type="transmembrane region" description="Helical" evidence="5">
    <location>
        <begin position="296"/>
        <end position="318"/>
    </location>
</feature>
<proteinExistence type="predicted"/>
<keyword evidence="3 5" id="KW-1133">Transmembrane helix</keyword>
<dbReference type="EMBL" id="CP154795">
    <property type="protein sequence ID" value="XAN06204.1"/>
    <property type="molecule type" value="Genomic_DNA"/>
</dbReference>
<dbReference type="PRINTS" id="PR01036">
    <property type="entry name" value="TCRTETB"/>
</dbReference>
<dbReference type="Pfam" id="PF07690">
    <property type="entry name" value="MFS_1"/>
    <property type="match status" value="1"/>
</dbReference>
<dbReference type="PANTHER" id="PTHR42718">
    <property type="entry name" value="MAJOR FACILITATOR SUPERFAMILY MULTIDRUG TRANSPORTER MFSC"/>
    <property type="match status" value="1"/>
</dbReference>
<dbReference type="SUPFAM" id="SSF103473">
    <property type="entry name" value="MFS general substrate transporter"/>
    <property type="match status" value="1"/>
</dbReference>
<feature type="transmembrane region" description="Helical" evidence="5">
    <location>
        <begin position="330"/>
        <end position="359"/>
    </location>
</feature>
<feature type="transmembrane region" description="Helical" evidence="5">
    <location>
        <begin position="225"/>
        <end position="242"/>
    </location>
</feature>
<evidence type="ECO:0000313" key="8">
    <source>
        <dbReference type="Proteomes" id="UP001442841"/>
    </source>
</evidence>
<reference evidence="7 8" key="1">
    <citation type="submission" date="2024-04" db="EMBL/GenBank/DDBJ databases">
        <title>Isolation of an actinomycete strain from pig manure.</title>
        <authorList>
            <person name="Gong T."/>
            <person name="Yu Z."/>
            <person name="An M."/>
            <person name="Wei C."/>
            <person name="Yang W."/>
            <person name="Liu L."/>
        </authorList>
    </citation>
    <scope>NUCLEOTIDE SEQUENCE [LARGE SCALE GENOMIC DNA]</scope>
    <source>
        <strain evidence="7 8">ZF39</strain>
    </source>
</reference>
<evidence type="ECO:0000256" key="4">
    <source>
        <dbReference type="ARBA" id="ARBA00023136"/>
    </source>
</evidence>
<feature type="transmembrane region" description="Helical" evidence="5">
    <location>
        <begin position="199"/>
        <end position="219"/>
    </location>
</feature>
<dbReference type="RefSeq" id="WP_425307636.1">
    <property type="nucleotide sequence ID" value="NZ_CP154795.1"/>
</dbReference>
<dbReference type="Proteomes" id="UP001442841">
    <property type="component" value="Chromosome"/>
</dbReference>
<evidence type="ECO:0000256" key="2">
    <source>
        <dbReference type="ARBA" id="ARBA00022692"/>
    </source>
</evidence>
<dbReference type="PANTHER" id="PTHR42718:SF39">
    <property type="entry name" value="ACTINORHODIN TRANSPORTER-RELATED"/>
    <property type="match status" value="1"/>
</dbReference>
<evidence type="ECO:0000256" key="5">
    <source>
        <dbReference type="SAM" id="Phobius"/>
    </source>
</evidence>
<evidence type="ECO:0000256" key="3">
    <source>
        <dbReference type="ARBA" id="ARBA00022989"/>
    </source>
</evidence>
<accession>A0ABZ3FM84</accession>
<name>A0ABZ3FM84_9ACTN</name>